<evidence type="ECO:0000256" key="2">
    <source>
        <dbReference type="ARBA" id="ARBA00022723"/>
    </source>
</evidence>
<sequence>MTRILLFIVSLTALSRVVSAAQENVNIKIRNESGHRVILNWVHPQTKETVVMREMEPDPQRQFIINSFLHHKFQLWQAPDEETGSCGGDEDDGTDGDQTCKTSFFQVTQPDEQAFVITKDFQVEPDDIAPPAPNPVDNIDLSNLEDPTVVLEKCKNQAAKRLETGNNYEAVMKEYHICTTTRLTPAIKYINDEVRFERDIRIDASVNAENFTCTDPNIETSPDVRTEEWTSSVDQITRTAHIKLDRPTSRIHVIENFASIEECNAMEEEAQDSLSVASTADGKGGTTISLGRKAMQAAIRPKFSTDGEPLEGDLISQLSGRVYEYTNHVLGLGITPFGQEPLMSIQYFGRGYNDTEPDRYTPHCDGKCVGKKHIDGARMATMVIYCTIPEKGGFTNFQNANVHVKPSQGSAIFFSYIDPLTNMTDDGLTQHSGCPVYDGEKKIITQWVRYGVSSDVPHSAFNTLNVLKSNDGE</sequence>
<evidence type="ECO:0000313" key="8">
    <source>
        <dbReference type="EMBL" id="KAG7354039.1"/>
    </source>
</evidence>
<keyword evidence="5" id="KW-0408">Iron</keyword>
<protein>
    <submittedName>
        <fullName evidence="8">2(OG)-Fe(II) oxygenase superfamily protein</fullName>
    </submittedName>
</protein>
<evidence type="ECO:0000313" key="9">
    <source>
        <dbReference type="Proteomes" id="UP000693970"/>
    </source>
</evidence>
<dbReference type="GO" id="GO:0005783">
    <property type="term" value="C:endoplasmic reticulum"/>
    <property type="evidence" value="ECO:0007669"/>
    <property type="project" value="TreeGrafter"/>
</dbReference>
<feature type="domain" description="Prolyl 4-hydroxylase alpha subunit" evidence="7">
    <location>
        <begin position="249"/>
        <end position="449"/>
    </location>
</feature>
<proteinExistence type="predicted"/>
<dbReference type="Pfam" id="PF13640">
    <property type="entry name" value="2OG-FeII_Oxy_3"/>
    <property type="match status" value="1"/>
</dbReference>
<dbReference type="InterPro" id="IPR045054">
    <property type="entry name" value="P4HA-like"/>
</dbReference>
<keyword evidence="6" id="KW-0732">Signal</keyword>
<dbReference type="SMART" id="SM00702">
    <property type="entry name" value="P4Hc"/>
    <property type="match status" value="1"/>
</dbReference>
<accession>A0A9K3L2G5</accession>
<evidence type="ECO:0000256" key="5">
    <source>
        <dbReference type="ARBA" id="ARBA00023004"/>
    </source>
</evidence>
<dbReference type="EMBL" id="JAGRRH010000016">
    <property type="protein sequence ID" value="KAG7354039.1"/>
    <property type="molecule type" value="Genomic_DNA"/>
</dbReference>
<feature type="signal peptide" evidence="6">
    <location>
        <begin position="1"/>
        <end position="20"/>
    </location>
</feature>
<evidence type="ECO:0000256" key="1">
    <source>
        <dbReference type="ARBA" id="ARBA00001961"/>
    </source>
</evidence>
<gene>
    <name evidence="8" type="ORF">IV203_003395</name>
</gene>
<evidence type="ECO:0000256" key="3">
    <source>
        <dbReference type="ARBA" id="ARBA00022964"/>
    </source>
</evidence>
<evidence type="ECO:0000259" key="7">
    <source>
        <dbReference type="SMART" id="SM00702"/>
    </source>
</evidence>
<dbReference type="Proteomes" id="UP000693970">
    <property type="component" value="Unassembled WGS sequence"/>
</dbReference>
<dbReference type="GO" id="GO:0005506">
    <property type="term" value="F:iron ion binding"/>
    <property type="evidence" value="ECO:0007669"/>
    <property type="project" value="InterPro"/>
</dbReference>
<dbReference type="OrthoDB" id="420380at2759"/>
<reference evidence="8" key="2">
    <citation type="submission" date="2021-04" db="EMBL/GenBank/DDBJ databases">
        <authorList>
            <person name="Podell S."/>
        </authorList>
    </citation>
    <scope>NUCLEOTIDE SEQUENCE</scope>
    <source>
        <strain evidence="8">Hildebrandi</strain>
    </source>
</reference>
<dbReference type="InterPro" id="IPR006620">
    <property type="entry name" value="Pro_4_hyd_alph"/>
</dbReference>
<feature type="chain" id="PRO_5039892444" evidence="6">
    <location>
        <begin position="21"/>
        <end position="473"/>
    </location>
</feature>
<keyword evidence="3" id="KW-0223">Dioxygenase</keyword>
<comment type="caution">
    <text evidence="8">The sequence shown here is derived from an EMBL/GenBank/DDBJ whole genome shotgun (WGS) entry which is preliminary data.</text>
</comment>
<keyword evidence="9" id="KW-1185">Reference proteome</keyword>
<comment type="cofactor">
    <cofactor evidence="1">
        <name>L-ascorbate</name>
        <dbReference type="ChEBI" id="CHEBI:38290"/>
    </cofactor>
</comment>
<organism evidence="8 9">
    <name type="scientific">Nitzschia inconspicua</name>
    <dbReference type="NCBI Taxonomy" id="303405"/>
    <lineage>
        <taxon>Eukaryota</taxon>
        <taxon>Sar</taxon>
        <taxon>Stramenopiles</taxon>
        <taxon>Ochrophyta</taxon>
        <taxon>Bacillariophyta</taxon>
        <taxon>Bacillariophyceae</taxon>
        <taxon>Bacillariophycidae</taxon>
        <taxon>Bacillariales</taxon>
        <taxon>Bacillariaceae</taxon>
        <taxon>Nitzschia</taxon>
    </lineage>
</organism>
<keyword evidence="4" id="KW-0560">Oxidoreductase</keyword>
<dbReference type="InterPro" id="IPR044862">
    <property type="entry name" value="Pro_4_hyd_alph_FE2OG_OXY"/>
</dbReference>
<evidence type="ECO:0000256" key="4">
    <source>
        <dbReference type="ARBA" id="ARBA00023002"/>
    </source>
</evidence>
<dbReference type="FunFam" id="2.60.120.620:FF:000075">
    <property type="entry name" value="Predicted protein"/>
    <property type="match status" value="1"/>
</dbReference>
<keyword evidence="2" id="KW-0479">Metal-binding</keyword>
<dbReference type="PANTHER" id="PTHR10869:SF226">
    <property type="entry name" value="PROLYL 4-HYDROXYLASE ALPHA SUBUNIT DOMAIN-CONTAINING PROTEIN"/>
    <property type="match status" value="1"/>
</dbReference>
<evidence type="ECO:0000256" key="6">
    <source>
        <dbReference type="SAM" id="SignalP"/>
    </source>
</evidence>
<dbReference type="GO" id="GO:0004656">
    <property type="term" value="F:procollagen-proline 4-dioxygenase activity"/>
    <property type="evidence" value="ECO:0007669"/>
    <property type="project" value="TreeGrafter"/>
</dbReference>
<reference evidence="8" key="1">
    <citation type="journal article" date="2021" name="Sci. Rep.">
        <title>Diploid genomic architecture of Nitzschia inconspicua, an elite biomass production diatom.</title>
        <authorList>
            <person name="Oliver A."/>
            <person name="Podell S."/>
            <person name="Pinowska A."/>
            <person name="Traller J.C."/>
            <person name="Smith S.R."/>
            <person name="McClure R."/>
            <person name="Beliaev A."/>
            <person name="Bohutskyi P."/>
            <person name="Hill E.A."/>
            <person name="Rabines A."/>
            <person name="Zheng H."/>
            <person name="Allen L.Z."/>
            <person name="Kuo A."/>
            <person name="Grigoriev I.V."/>
            <person name="Allen A.E."/>
            <person name="Hazlebeck D."/>
            <person name="Allen E.E."/>
        </authorList>
    </citation>
    <scope>NUCLEOTIDE SEQUENCE</scope>
    <source>
        <strain evidence="8">Hildebrandi</strain>
    </source>
</reference>
<dbReference type="PANTHER" id="PTHR10869">
    <property type="entry name" value="PROLYL 4-HYDROXYLASE ALPHA SUBUNIT"/>
    <property type="match status" value="1"/>
</dbReference>
<name>A0A9K3L2G5_9STRA</name>
<dbReference type="GO" id="GO:0031418">
    <property type="term" value="F:L-ascorbic acid binding"/>
    <property type="evidence" value="ECO:0007669"/>
    <property type="project" value="InterPro"/>
</dbReference>
<dbReference type="AlphaFoldDB" id="A0A9K3L2G5"/>